<sequence length="494" mass="57832">MKFQFPNYIIIQIIKDVLDFEYVPYKYKLSLCLINKLVFNFISENYCNSLTHSIFELSSKLIESTNEKREYCLFKKLKKLKITMNYENVKDSVNEEKKYEFTKHIEELEIYYLHRGNTNQYPPLLQLTTDQFPVLKSLILNLFDNHIIQKLDIENQFPLVEELKVLTHFERVPVLIKILERVKPTLKRLTISISSSINSPHPSSTLNDYLVTYKPNQLQEVNIDFSSVFQIKSILQNQIQSLTTLSCIENSYNFISSQDQLSILEQSDLLKKVSLIIYNVDHFNRMISLINTKPQIKHLEITISDELLSTQGPYEVYQWKELLHLEVLNMDYQCNFESLFKNNIHSPLKILSFDNCVLGHNSLPSFISYIKANQNLTSLTISYLELLGDSQSEALSLAISQHPSLTTLSIHMKEEYKITKYLHKSSSLEFITLLVYPSPIPTKISAPFELIRLRAPNQYDFIRNGIHYYQPTLSSHLFNFIKDKISDLNKFYLE</sequence>
<dbReference type="InterPro" id="IPR032675">
    <property type="entry name" value="LRR_dom_sf"/>
</dbReference>
<dbReference type="Proteomes" id="UP000076078">
    <property type="component" value="Unassembled WGS sequence"/>
</dbReference>
<dbReference type="InParanoid" id="A0A152A779"/>
<dbReference type="EMBL" id="LODT01000004">
    <property type="protein sequence ID" value="KYR02103.1"/>
    <property type="molecule type" value="Genomic_DNA"/>
</dbReference>
<accession>A0A152A779</accession>
<keyword evidence="2" id="KW-1185">Reference proteome</keyword>
<evidence type="ECO:0000313" key="2">
    <source>
        <dbReference type="Proteomes" id="UP000076078"/>
    </source>
</evidence>
<protein>
    <submittedName>
        <fullName evidence="1">Uncharacterized protein</fullName>
    </submittedName>
</protein>
<gene>
    <name evidence="1" type="ORF">DLAC_00903</name>
</gene>
<dbReference type="Gene3D" id="3.80.10.10">
    <property type="entry name" value="Ribonuclease Inhibitor"/>
    <property type="match status" value="1"/>
</dbReference>
<reference evidence="1 2" key="1">
    <citation type="submission" date="2015-12" db="EMBL/GenBank/DDBJ databases">
        <title>Dictyostelia acquired genes for synthesis and detection of signals that induce cell-type specialization by lateral gene transfer from prokaryotes.</title>
        <authorList>
            <person name="Gloeckner G."/>
            <person name="Schaap P."/>
        </authorList>
    </citation>
    <scope>NUCLEOTIDE SEQUENCE [LARGE SCALE GENOMIC DNA]</scope>
    <source>
        <strain evidence="1 2">TK</strain>
    </source>
</reference>
<dbReference type="OrthoDB" id="18482at2759"/>
<evidence type="ECO:0000313" key="1">
    <source>
        <dbReference type="EMBL" id="KYR02103.1"/>
    </source>
</evidence>
<proteinExistence type="predicted"/>
<dbReference type="AlphaFoldDB" id="A0A152A779"/>
<name>A0A152A779_TIELA</name>
<dbReference type="SUPFAM" id="SSF52047">
    <property type="entry name" value="RNI-like"/>
    <property type="match status" value="2"/>
</dbReference>
<organism evidence="1 2">
    <name type="scientific">Tieghemostelium lacteum</name>
    <name type="common">Slime mold</name>
    <name type="synonym">Dictyostelium lacteum</name>
    <dbReference type="NCBI Taxonomy" id="361077"/>
    <lineage>
        <taxon>Eukaryota</taxon>
        <taxon>Amoebozoa</taxon>
        <taxon>Evosea</taxon>
        <taxon>Eumycetozoa</taxon>
        <taxon>Dictyostelia</taxon>
        <taxon>Dictyosteliales</taxon>
        <taxon>Raperosteliaceae</taxon>
        <taxon>Tieghemostelium</taxon>
    </lineage>
</organism>
<comment type="caution">
    <text evidence="1">The sequence shown here is derived from an EMBL/GenBank/DDBJ whole genome shotgun (WGS) entry which is preliminary data.</text>
</comment>